<dbReference type="EMBL" id="CM042048">
    <property type="protein sequence ID" value="KAI3757659.1"/>
    <property type="molecule type" value="Genomic_DNA"/>
</dbReference>
<comment type="caution">
    <text evidence="1">The sequence shown here is derived from an EMBL/GenBank/DDBJ whole genome shotgun (WGS) entry which is preliminary data.</text>
</comment>
<keyword evidence="2" id="KW-1185">Reference proteome</keyword>
<sequence>MESFATEEPTTGRVDTDTDGIEEIIAPMDSDDSSVQDSAFPATQTLCDDENGGSDKRAVPSKGVRLHWDLNTAMDEWEEPCSDILVDPLSEKSYLKDAYDDSLQNTKVILEGSETGISHVTGGGNQSGKHDAAVSVVPLSKPEISGLQENNDGDPFGKTYIASSREVVEAITCKTSDAESCVSRSDVVDSFVHPAKCENFSTSTASVSLGETTIKVESNTVHDFPMYFEPSSKSDDRQAVSEVVQGGCLSRKGDSNDKLTSEDRLSDCCVSNVSQDEPGHMAEGNTMEKVKAGYDSPVEDGELREPIRYQNEVEERECVDYESDNIYEDNFETIESVKNEISIEHHQTIGDGCRVVPNNDIEQDDKADASKRPNHLLGSKASEYQLHEHSRCAIVEEKVGSSVKFLSGRKNVHDEFPGANMLCIDRSTSFGMRRNGTSIRRSRSDNIGDSFSRAERDFGPEKFMGRDGASYQGHARNDASGQWGDSSVGGWDSRSSHGYPRPKNIIGGSAARSGDQAINYNPRGVYRTFNARPSPSDRNESYGIRRGTPPARGISHDRCRGGSGFHLQGLRRAPQEEYHDPEPSYSERKVRGFSPNFNRGAHISRSRRRSRSRSRSGSPIAWHFQKKRNVDSKRQSPDYRPDARFQGERFPLRKLSSSSEIEAGLVFPTRGRMSPQRISRSFDDRNIVNVQFRDRRSSPVSTFHRNQRFEAGGYLGRLKSNDNFRPTPRPGRFQQLGPNREKFDSNSNDSMIHDDKYGMMNGGRRCRYDVDESYKTRNPRSNDNGFRYARNENRCFKNPVERDTASLSAGEGDFRKDNLQRER</sequence>
<dbReference type="Proteomes" id="UP001055879">
    <property type="component" value="Linkage Group LG02"/>
</dbReference>
<accession>A0ACB9EFB0</accession>
<evidence type="ECO:0000313" key="1">
    <source>
        <dbReference type="EMBL" id="KAI3757659.1"/>
    </source>
</evidence>
<gene>
    <name evidence="1" type="ORF">L6452_05202</name>
</gene>
<protein>
    <submittedName>
        <fullName evidence="1">Uncharacterized protein</fullName>
    </submittedName>
</protein>
<evidence type="ECO:0000313" key="2">
    <source>
        <dbReference type="Proteomes" id="UP001055879"/>
    </source>
</evidence>
<organism evidence="1 2">
    <name type="scientific">Arctium lappa</name>
    <name type="common">Greater burdock</name>
    <name type="synonym">Lappa major</name>
    <dbReference type="NCBI Taxonomy" id="4217"/>
    <lineage>
        <taxon>Eukaryota</taxon>
        <taxon>Viridiplantae</taxon>
        <taxon>Streptophyta</taxon>
        <taxon>Embryophyta</taxon>
        <taxon>Tracheophyta</taxon>
        <taxon>Spermatophyta</taxon>
        <taxon>Magnoliopsida</taxon>
        <taxon>eudicotyledons</taxon>
        <taxon>Gunneridae</taxon>
        <taxon>Pentapetalae</taxon>
        <taxon>asterids</taxon>
        <taxon>campanulids</taxon>
        <taxon>Asterales</taxon>
        <taxon>Asteraceae</taxon>
        <taxon>Carduoideae</taxon>
        <taxon>Cardueae</taxon>
        <taxon>Arctiinae</taxon>
        <taxon>Arctium</taxon>
    </lineage>
</organism>
<reference evidence="2" key="1">
    <citation type="journal article" date="2022" name="Mol. Ecol. Resour.">
        <title>The genomes of chicory, endive, great burdock and yacon provide insights into Asteraceae palaeo-polyploidization history and plant inulin production.</title>
        <authorList>
            <person name="Fan W."/>
            <person name="Wang S."/>
            <person name="Wang H."/>
            <person name="Wang A."/>
            <person name="Jiang F."/>
            <person name="Liu H."/>
            <person name="Zhao H."/>
            <person name="Xu D."/>
            <person name="Zhang Y."/>
        </authorList>
    </citation>
    <scope>NUCLEOTIDE SEQUENCE [LARGE SCALE GENOMIC DNA]</scope>
    <source>
        <strain evidence="2">cv. Niubang</strain>
    </source>
</reference>
<proteinExistence type="predicted"/>
<name>A0ACB9EFB0_ARCLA</name>
<reference evidence="1 2" key="2">
    <citation type="journal article" date="2022" name="Mol. Ecol. Resour.">
        <title>The genomes of chicory, endive, great burdock and yacon provide insights into Asteraceae paleo-polyploidization history and plant inulin production.</title>
        <authorList>
            <person name="Fan W."/>
            <person name="Wang S."/>
            <person name="Wang H."/>
            <person name="Wang A."/>
            <person name="Jiang F."/>
            <person name="Liu H."/>
            <person name="Zhao H."/>
            <person name="Xu D."/>
            <person name="Zhang Y."/>
        </authorList>
    </citation>
    <scope>NUCLEOTIDE SEQUENCE [LARGE SCALE GENOMIC DNA]</scope>
    <source>
        <strain evidence="2">cv. Niubang</strain>
    </source>
</reference>